<evidence type="ECO:0000256" key="3">
    <source>
        <dbReference type="ARBA" id="ARBA00020797"/>
    </source>
</evidence>
<dbReference type="InterPro" id="IPR056755">
    <property type="entry name" value="DSRM_2"/>
</dbReference>
<comment type="function">
    <text evidence="16">Dicer-like endonuclease involved in cleaving double-stranded RNA in the RNA interference (RNAi) pathway. Produces 21 to 25 bp dsRNAs (siRNAs) which target the selective destruction of homologous RNAs leading to sequence-specific suppression of gene expression, called post-transcriptional gene silencing (PTGS). Part of a broad host defense response against viral infection and transposons.</text>
</comment>
<dbReference type="SMART" id="SM00490">
    <property type="entry name" value="HELICc"/>
    <property type="match status" value="1"/>
</dbReference>
<dbReference type="GO" id="GO:0050688">
    <property type="term" value="P:regulation of defense response to virus"/>
    <property type="evidence" value="ECO:0007669"/>
    <property type="project" value="UniProtKB-KW"/>
</dbReference>
<dbReference type="InterPro" id="IPR014001">
    <property type="entry name" value="Helicase_ATP-bd"/>
</dbReference>
<dbReference type="PROSITE" id="PS51194">
    <property type="entry name" value="HELICASE_CTER"/>
    <property type="match status" value="1"/>
</dbReference>
<keyword evidence="9" id="KW-0347">Helicase</keyword>
<keyword evidence="5" id="KW-0479">Metal-binding</keyword>
<dbReference type="EMBL" id="JAAQHG020000010">
    <property type="protein sequence ID" value="KAL1587404.1"/>
    <property type="molecule type" value="Genomic_DNA"/>
</dbReference>
<dbReference type="GO" id="GO:0004525">
    <property type="term" value="F:ribonuclease III activity"/>
    <property type="evidence" value="ECO:0007669"/>
    <property type="project" value="InterPro"/>
</dbReference>
<dbReference type="SMART" id="SM00487">
    <property type="entry name" value="DEXDc"/>
    <property type="match status" value="1"/>
</dbReference>
<feature type="domain" description="DRBM" evidence="20">
    <location>
        <begin position="1421"/>
        <end position="1493"/>
    </location>
</feature>
<dbReference type="CDD" id="cd00593">
    <property type="entry name" value="RIBOc"/>
    <property type="match status" value="2"/>
</dbReference>
<evidence type="ECO:0000256" key="11">
    <source>
        <dbReference type="ARBA" id="ARBA00022840"/>
    </source>
</evidence>
<evidence type="ECO:0000313" key="26">
    <source>
        <dbReference type="EMBL" id="KAL1587404.1"/>
    </source>
</evidence>
<organism evidence="26 27">
    <name type="scientific">Cladosporium halotolerans</name>
    <dbReference type="NCBI Taxonomy" id="1052096"/>
    <lineage>
        <taxon>Eukaryota</taxon>
        <taxon>Fungi</taxon>
        <taxon>Dikarya</taxon>
        <taxon>Ascomycota</taxon>
        <taxon>Pezizomycotina</taxon>
        <taxon>Dothideomycetes</taxon>
        <taxon>Dothideomycetidae</taxon>
        <taxon>Cladosporiales</taxon>
        <taxon>Cladosporiaceae</taxon>
        <taxon>Cladosporium</taxon>
    </lineage>
</organism>
<evidence type="ECO:0000256" key="5">
    <source>
        <dbReference type="ARBA" id="ARBA00022723"/>
    </source>
</evidence>
<feature type="region of interest" description="Disordered" evidence="19">
    <location>
        <begin position="1"/>
        <end position="46"/>
    </location>
</feature>
<feature type="domain" description="RNase III" evidence="21">
    <location>
        <begin position="1238"/>
        <end position="1390"/>
    </location>
</feature>
<dbReference type="Pfam" id="PF24995">
    <property type="entry name" value="DSRM_2"/>
    <property type="match status" value="1"/>
</dbReference>
<accession>A0AB34KW85</accession>
<comment type="cofactor">
    <cofactor evidence="1">
        <name>Mn(2+)</name>
        <dbReference type="ChEBI" id="CHEBI:29035"/>
    </cofactor>
</comment>
<dbReference type="Pfam" id="PF00270">
    <property type="entry name" value="DEAD"/>
    <property type="match status" value="1"/>
</dbReference>
<dbReference type="SMART" id="SM00535">
    <property type="entry name" value="RIBOc"/>
    <property type="match status" value="2"/>
</dbReference>
<feature type="domain" description="Helicase C-terminal" evidence="24">
    <location>
        <begin position="428"/>
        <end position="611"/>
    </location>
</feature>
<evidence type="ECO:0000256" key="6">
    <source>
        <dbReference type="ARBA" id="ARBA00022737"/>
    </source>
</evidence>
<keyword evidence="15" id="KW-0464">Manganese</keyword>
<dbReference type="GO" id="GO:0030422">
    <property type="term" value="P:siRNA processing"/>
    <property type="evidence" value="ECO:0007669"/>
    <property type="project" value="TreeGrafter"/>
</dbReference>
<reference evidence="26 27" key="1">
    <citation type="journal article" date="2020" name="Microbiol. Resour. Announc.">
        <title>Draft Genome Sequence of a Cladosporium Species Isolated from the Mesophotic Ascidian Didemnum maculosum.</title>
        <authorList>
            <person name="Gioti A."/>
            <person name="Siaperas R."/>
            <person name="Nikolaivits E."/>
            <person name="Le Goff G."/>
            <person name="Ouazzani J."/>
            <person name="Kotoulas G."/>
            <person name="Topakas E."/>
        </authorList>
    </citation>
    <scope>NUCLEOTIDE SEQUENCE [LARGE SCALE GENOMIC DNA]</scope>
    <source>
        <strain evidence="26 27">TM138-S3</strain>
    </source>
</reference>
<comment type="cofactor">
    <cofactor evidence="2">
        <name>Mg(2+)</name>
        <dbReference type="ChEBI" id="CHEBI:18420"/>
    </cofactor>
</comment>
<evidence type="ECO:0000256" key="8">
    <source>
        <dbReference type="ARBA" id="ARBA00022801"/>
    </source>
</evidence>
<evidence type="ECO:0000313" key="27">
    <source>
        <dbReference type="Proteomes" id="UP000803884"/>
    </source>
</evidence>
<feature type="domain" description="Dicer dsRNA-binding fold" evidence="25">
    <location>
        <begin position="627"/>
        <end position="717"/>
    </location>
</feature>
<evidence type="ECO:0000256" key="1">
    <source>
        <dbReference type="ARBA" id="ARBA00001936"/>
    </source>
</evidence>
<dbReference type="FunFam" id="3.40.50.300:FF:000628">
    <property type="entry name" value="Endoribonuclease Dicer"/>
    <property type="match status" value="1"/>
</dbReference>
<protein>
    <recommendedName>
        <fullName evidence="3">Dicer-like protein 1</fullName>
    </recommendedName>
</protein>
<keyword evidence="14" id="KW-0051">Antiviral defense</keyword>
<dbReference type="FunFam" id="1.10.1520.10:FF:000015">
    <property type="entry name" value="Dicer-like protein 1"/>
    <property type="match status" value="1"/>
</dbReference>
<dbReference type="GO" id="GO:0003723">
    <property type="term" value="F:RNA binding"/>
    <property type="evidence" value="ECO:0007669"/>
    <property type="project" value="UniProtKB-UniRule"/>
</dbReference>
<dbReference type="InterPro" id="IPR000999">
    <property type="entry name" value="RNase_III_dom"/>
</dbReference>
<evidence type="ECO:0000259" key="21">
    <source>
        <dbReference type="PROSITE" id="PS50142"/>
    </source>
</evidence>
<dbReference type="PROSITE" id="PS50142">
    <property type="entry name" value="RNASE_3_2"/>
    <property type="match status" value="2"/>
</dbReference>
<evidence type="ECO:0000256" key="12">
    <source>
        <dbReference type="ARBA" id="ARBA00022842"/>
    </source>
</evidence>
<dbReference type="GO" id="GO:0005634">
    <property type="term" value="C:nucleus"/>
    <property type="evidence" value="ECO:0007669"/>
    <property type="project" value="TreeGrafter"/>
</dbReference>
<dbReference type="GO" id="GO:0046872">
    <property type="term" value="F:metal ion binding"/>
    <property type="evidence" value="ECO:0007669"/>
    <property type="project" value="UniProtKB-KW"/>
</dbReference>
<evidence type="ECO:0000256" key="4">
    <source>
        <dbReference type="ARBA" id="ARBA00022721"/>
    </source>
</evidence>
<evidence type="ECO:0000259" key="24">
    <source>
        <dbReference type="PROSITE" id="PS51194"/>
    </source>
</evidence>
<keyword evidence="27" id="KW-1185">Reference proteome</keyword>
<keyword evidence="6" id="KW-0677">Repeat</keyword>
<dbReference type="Pfam" id="PF00636">
    <property type="entry name" value="Ribonuclease_3"/>
    <property type="match status" value="2"/>
</dbReference>
<evidence type="ECO:0000256" key="2">
    <source>
        <dbReference type="ARBA" id="ARBA00001946"/>
    </source>
</evidence>
<evidence type="ECO:0000256" key="13">
    <source>
        <dbReference type="ARBA" id="ARBA00022884"/>
    </source>
</evidence>
<dbReference type="InterPro" id="IPR005034">
    <property type="entry name" value="Dicer_dimerisation"/>
</dbReference>
<dbReference type="GeneID" id="96005165"/>
<dbReference type="CDD" id="cd18034">
    <property type="entry name" value="DEXHc_dicer"/>
    <property type="match status" value="1"/>
</dbReference>
<dbReference type="GO" id="GO:0051607">
    <property type="term" value="P:defense response to virus"/>
    <property type="evidence" value="ECO:0007669"/>
    <property type="project" value="UniProtKB-KW"/>
</dbReference>
<dbReference type="InterPro" id="IPR036389">
    <property type="entry name" value="RNase_III_sf"/>
</dbReference>
<dbReference type="Gene3D" id="3.30.160.380">
    <property type="entry name" value="Dicer dimerisation domain"/>
    <property type="match status" value="1"/>
</dbReference>
<dbReference type="Pfam" id="PF03368">
    <property type="entry name" value="Dicer_dimer"/>
    <property type="match status" value="1"/>
</dbReference>
<dbReference type="InterPro" id="IPR014720">
    <property type="entry name" value="dsRBD_dom"/>
</dbReference>
<dbReference type="GO" id="GO:0004386">
    <property type="term" value="F:helicase activity"/>
    <property type="evidence" value="ECO:0007669"/>
    <property type="project" value="UniProtKB-KW"/>
</dbReference>
<evidence type="ECO:0000259" key="20">
    <source>
        <dbReference type="PROSITE" id="PS50137"/>
    </source>
</evidence>
<sequence length="1523" mass="174086">MLSEMTLDESGTAHNTFGDDMEMKDGGDDSDDELAAAPTASSDTRRLQNTLFESWLQSEAAQTPRLRLRQESTDQPDDELLSIPSLMARQESTEIVKNPREYQLELFERAKKENTVAVLDTGSGKTLIAVLLIRWVLDQELELRATGDPPKITFFIVPSVALVFQQHAVLEANLDHNIARFCGAMKVDRWNKSVWDRHFSENKVVVCTADILLDCLARSYITIRQINLLVIDEAHHTKKDHPYARIIKDHYLTVPNKSDRPRIFGMTASPIDSKADVLQAAHELEGLLHSRIATATDLSLQQFLKRKDEHVMLYGPLRSPFETEFLTATKARFSHIVVFHKVFNTAMDIAAELGPWCADQYLVDALAEKKLLKYEALVEQNFYASTDGKSRVELDDQLAELRKASEYVVGRWKARPDCASDDNGLSDKVRELAKFLGMEFEKPSNYRCLVFVNQRRAARLLAAVFKRLGSEHLRAGFLIGENKRELDEQSFSFREQVVTMMKFRKGEINCLFATSVAEEGLDVPDCNLVVRFSLYNTMVQYVQSRGRARQNNSKFIHMVEKDNSSQSQLVSEVRYQEMAMRSFCQQLPEDRLLSGNDKQVDQIMAKEKNLQVYTEPSTGAKLTYGNALGFLANFVSAIPTDTNEPRHPTYVVTSCDEKFVAEVLLPVESPIQSMIGRVHTKKTLAKRSAAFEACLELRRKEYLDIHLHPTYVKKLPAMRNALLAVSMKKTLAYDMKTKPIIWKQSRGDSPDRLFLTVIDFADRLERDHQPFAMLTKTPMPQFPSFPIFLNDGKMSQVVSQSVNQPLLCTDEVVRLLTTFTLRVFKDVFSKTYEDDVRQFSYWLAPVTNGDHESSASPSSFLDWSLLHEVAALEGYQWSADMPNEALTDRFIVDKWDGGRKFYSKGVDPSRKALDPVPAGTAKSKWKGTILNYSNSMWKSTREKFKDVWDIDQPVMEAQKVVTRRNFLAAPSSKELQDFTKAFICPQPLQISVLPICIAVSCFIWPAIIWRFESYLIASEAADMIGVECDLTTALATITKDSDNSGDHETDERINFQDGMGDNYERLEFMGDCFLKTATTISTFIQNPNDNEFELHVKRMLMLCNKNLFHVAQELKLYEYIRSRSFSRRLWYPEGMKLLEGKGAVKTEETEEEHRVGSKHNLGEKTIADVCEAMIGAAFMAHDKPGNWQRDQWDNAVSVVTKLVRSKDHTMLKWSDYEATYKLPEYQTAESSASQRDTAEKVEQKHDYHFQYPRLLRSAFIHPSQPFLYEKLPNYQRLEFLGDALLDMASITYIFNKFPDKDPQWLTEHKMAMIGNRALGMIAVNTGFYKHIRHNHAIMEQQIRDYVTELHDAKELTGPDAKDYWTTVSEPPKCLADIVEAYVGAVFIDSNFNYNEVQRFFDIHILPYFADMSLYDGYANNHPCTKLHQMLDQTFGCRKYRMMAKEVPAMNVPGKKEVVVVVMVHQQIIAHDRGKSARYSRVRAAKLAMEALEGLAPYEFRERFRCECVETDAVEGGIHADCGI</sequence>
<keyword evidence="8" id="KW-0378">Hydrolase</keyword>
<dbReference type="PROSITE" id="PS51192">
    <property type="entry name" value="HELICASE_ATP_BIND_1"/>
    <property type="match status" value="1"/>
</dbReference>
<dbReference type="GO" id="GO:0005737">
    <property type="term" value="C:cytoplasm"/>
    <property type="evidence" value="ECO:0007669"/>
    <property type="project" value="TreeGrafter"/>
</dbReference>
<dbReference type="PANTHER" id="PTHR14950">
    <property type="entry name" value="DICER-RELATED"/>
    <property type="match status" value="1"/>
</dbReference>
<evidence type="ECO:0000256" key="19">
    <source>
        <dbReference type="SAM" id="MobiDB-lite"/>
    </source>
</evidence>
<dbReference type="InterPro" id="IPR001650">
    <property type="entry name" value="Helicase_C-like"/>
</dbReference>
<evidence type="ECO:0000259" key="22">
    <source>
        <dbReference type="PROSITE" id="PS50821"/>
    </source>
</evidence>
<dbReference type="RefSeq" id="XP_069230509.1">
    <property type="nucleotide sequence ID" value="XM_069372327.1"/>
</dbReference>
<feature type="domain" description="PAZ" evidence="22">
    <location>
        <begin position="864"/>
        <end position="992"/>
    </location>
</feature>
<dbReference type="SUPFAM" id="SSF52540">
    <property type="entry name" value="P-loop containing nucleoside triphosphate hydrolases"/>
    <property type="match status" value="1"/>
</dbReference>
<evidence type="ECO:0000256" key="14">
    <source>
        <dbReference type="ARBA" id="ARBA00023118"/>
    </source>
</evidence>
<evidence type="ECO:0000259" key="23">
    <source>
        <dbReference type="PROSITE" id="PS51192"/>
    </source>
</evidence>
<keyword evidence="13 18" id="KW-0694">RNA-binding</keyword>
<evidence type="ECO:0000256" key="10">
    <source>
        <dbReference type="ARBA" id="ARBA00022833"/>
    </source>
</evidence>
<evidence type="ECO:0000256" key="17">
    <source>
        <dbReference type="ARBA" id="ARBA00035116"/>
    </source>
</evidence>
<dbReference type="Pfam" id="PF00271">
    <property type="entry name" value="Helicase_C"/>
    <property type="match status" value="1"/>
</dbReference>
<comment type="caution">
    <text evidence="26">The sequence shown here is derived from an EMBL/GenBank/DDBJ whole genome shotgun (WGS) entry which is preliminary data.</text>
</comment>
<evidence type="ECO:0000256" key="15">
    <source>
        <dbReference type="ARBA" id="ARBA00023211"/>
    </source>
</evidence>
<name>A0AB34KW85_9PEZI</name>
<dbReference type="PROSITE" id="PS51327">
    <property type="entry name" value="DICER_DSRBF"/>
    <property type="match status" value="1"/>
</dbReference>
<evidence type="ECO:0000259" key="25">
    <source>
        <dbReference type="PROSITE" id="PS51327"/>
    </source>
</evidence>
<gene>
    <name evidence="26" type="ORF">WHR41_03721</name>
</gene>
<dbReference type="SUPFAM" id="SSF69065">
    <property type="entry name" value="RNase III domain-like"/>
    <property type="match status" value="2"/>
</dbReference>
<evidence type="ECO:0000256" key="18">
    <source>
        <dbReference type="PROSITE-ProRule" id="PRU00657"/>
    </source>
</evidence>
<comment type="similarity">
    <text evidence="17 18">Belongs to the helicase family. Dicer subfamily.</text>
</comment>
<keyword evidence="10" id="KW-0862">Zinc</keyword>
<dbReference type="Gene3D" id="3.40.50.300">
    <property type="entry name" value="P-loop containing nucleotide triphosphate hydrolases"/>
    <property type="match status" value="2"/>
</dbReference>
<dbReference type="Proteomes" id="UP000803884">
    <property type="component" value="Unassembled WGS sequence"/>
</dbReference>
<feature type="domain" description="RNase III" evidence="21">
    <location>
        <begin position="1062"/>
        <end position="1182"/>
    </location>
</feature>
<dbReference type="FunFam" id="3.40.50.300:FF:001669">
    <property type="entry name" value="Dicer-like protein 1"/>
    <property type="match status" value="1"/>
</dbReference>
<dbReference type="GO" id="GO:0005524">
    <property type="term" value="F:ATP binding"/>
    <property type="evidence" value="ECO:0007669"/>
    <property type="project" value="UniProtKB-KW"/>
</dbReference>
<dbReference type="PROSITE" id="PS50821">
    <property type="entry name" value="PAZ"/>
    <property type="match status" value="1"/>
</dbReference>
<evidence type="ECO:0000256" key="9">
    <source>
        <dbReference type="ARBA" id="ARBA00022806"/>
    </source>
</evidence>
<keyword evidence="7" id="KW-0547">Nucleotide-binding</keyword>
<dbReference type="PROSITE" id="PS50137">
    <property type="entry name" value="DS_RBD"/>
    <property type="match status" value="1"/>
</dbReference>
<proteinExistence type="inferred from homology"/>
<dbReference type="Gene3D" id="1.10.1520.10">
    <property type="entry name" value="Ribonuclease III domain"/>
    <property type="match status" value="2"/>
</dbReference>
<feature type="domain" description="Helicase ATP-binding" evidence="23">
    <location>
        <begin position="106"/>
        <end position="288"/>
    </location>
</feature>
<keyword evidence="4" id="KW-0930">Antiviral protein</keyword>
<dbReference type="InterPro" id="IPR003100">
    <property type="entry name" value="PAZ_dom"/>
</dbReference>
<dbReference type="PANTHER" id="PTHR14950:SF62">
    <property type="entry name" value="DICER-LIKE PROTEIN 1"/>
    <property type="match status" value="1"/>
</dbReference>
<dbReference type="InterPro" id="IPR027417">
    <property type="entry name" value="P-loop_NTPase"/>
</dbReference>
<evidence type="ECO:0000256" key="16">
    <source>
        <dbReference type="ARBA" id="ARBA00025403"/>
    </source>
</evidence>
<dbReference type="InterPro" id="IPR038248">
    <property type="entry name" value="Dicer_dimer_sf"/>
</dbReference>
<evidence type="ECO:0000256" key="7">
    <source>
        <dbReference type="ARBA" id="ARBA00022741"/>
    </source>
</evidence>
<dbReference type="PROSITE" id="PS00517">
    <property type="entry name" value="RNASE_3_1"/>
    <property type="match status" value="1"/>
</dbReference>
<keyword evidence="12" id="KW-0460">Magnesium</keyword>
<keyword evidence="11" id="KW-0067">ATP-binding</keyword>
<dbReference type="InterPro" id="IPR011545">
    <property type="entry name" value="DEAD/DEAH_box_helicase_dom"/>
</dbReference>